<dbReference type="PANTHER" id="PTHR46209:SF3">
    <property type="entry name" value="PX DOMAIN-CONTAINING PROTEIN"/>
    <property type="match status" value="1"/>
</dbReference>
<feature type="region of interest" description="Disordered" evidence="11">
    <location>
        <begin position="391"/>
        <end position="436"/>
    </location>
</feature>
<dbReference type="SUPFAM" id="SSF64268">
    <property type="entry name" value="PX domain"/>
    <property type="match status" value="1"/>
</dbReference>
<evidence type="ECO:0000259" key="12">
    <source>
        <dbReference type="PROSITE" id="PS50195"/>
    </source>
</evidence>
<accession>A0A7M5WI28</accession>
<keyword evidence="7" id="KW-0653">Protein transport</keyword>
<dbReference type="Proteomes" id="UP000594262">
    <property type="component" value="Unplaced"/>
</dbReference>
<dbReference type="PROSITE" id="PS50195">
    <property type="entry name" value="PX"/>
    <property type="match status" value="1"/>
</dbReference>
<proteinExistence type="inferred from homology"/>
<feature type="compositionally biased region" description="Polar residues" evidence="11">
    <location>
        <begin position="398"/>
        <end position="420"/>
    </location>
</feature>
<keyword evidence="9" id="KW-0472">Membrane</keyword>
<protein>
    <recommendedName>
        <fullName evidence="12">PX domain-containing protein</fullName>
    </recommendedName>
</protein>
<evidence type="ECO:0000256" key="7">
    <source>
        <dbReference type="ARBA" id="ARBA00022927"/>
    </source>
</evidence>
<dbReference type="InterPro" id="IPR001683">
    <property type="entry name" value="PX_dom"/>
</dbReference>
<dbReference type="InterPro" id="IPR036871">
    <property type="entry name" value="PX_dom_sf"/>
</dbReference>
<sequence length="436" mass="49984">MDKYVFGMYGNEDQLDNHDRLYNKFLDIFVLNPRTHIKRRRALYTDYEVHVKTNHPEFAIKDSQVRRRYSEFAWLKARLGMNDIMMTTAPSLPGKKYVGRFKDPFLMKRQMGLQHFMNKVVEVNPFLSDPALHLFLQTELSISQMESYLKHSVLLSNIRDRVIAEQKLREQRKKNNEDNMNELACSDQNCLLTRSLSLDTILSLRKDEKTNEKAPGRGWSNFIGERGQRNQVFADRDVIDFHRFGSSETYHKESKKTACVLPGGQLQLADTDDSCDRVDGFEPSKHRRSASWHGKTLDMIDFLLDSYDVIDIDKASTIDSFSVSQYSNPNSNSSGTLDDNDSYSDDGIEIDIDSRLSEYTIISPLTSPNKNEMPYGRQLLEAVEESLNNGHDMVLKSPTPSLRSNAPKVIQQTSENTFASLDTEGFHHSDSDSFSS</sequence>
<evidence type="ECO:0000256" key="1">
    <source>
        <dbReference type="ARBA" id="ARBA00004177"/>
    </source>
</evidence>
<evidence type="ECO:0000256" key="9">
    <source>
        <dbReference type="ARBA" id="ARBA00023136"/>
    </source>
</evidence>
<organism evidence="13 14">
    <name type="scientific">Clytia hemisphaerica</name>
    <dbReference type="NCBI Taxonomy" id="252671"/>
    <lineage>
        <taxon>Eukaryota</taxon>
        <taxon>Metazoa</taxon>
        <taxon>Cnidaria</taxon>
        <taxon>Hydrozoa</taxon>
        <taxon>Hydroidolina</taxon>
        <taxon>Leptothecata</taxon>
        <taxon>Obeliida</taxon>
        <taxon>Clytiidae</taxon>
        <taxon>Clytia</taxon>
    </lineage>
</organism>
<keyword evidence="8" id="KW-0446">Lipid-binding</keyword>
<evidence type="ECO:0000256" key="5">
    <source>
        <dbReference type="ARBA" id="ARBA00022490"/>
    </source>
</evidence>
<feature type="compositionally biased region" description="Basic and acidic residues" evidence="11">
    <location>
        <begin position="424"/>
        <end position="436"/>
    </location>
</feature>
<evidence type="ECO:0000313" key="14">
    <source>
        <dbReference type="Proteomes" id="UP000594262"/>
    </source>
</evidence>
<evidence type="ECO:0000256" key="8">
    <source>
        <dbReference type="ARBA" id="ARBA00023121"/>
    </source>
</evidence>
<dbReference type="Pfam" id="PF00787">
    <property type="entry name" value="PX"/>
    <property type="match status" value="1"/>
</dbReference>
<reference evidence="13" key="1">
    <citation type="submission" date="2021-01" db="UniProtKB">
        <authorList>
            <consortium name="EnsemblMetazoa"/>
        </authorList>
    </citation>
    <scope>IDENTIFICATION</scope>
</reference>
<dbReference type="GO" id="GO:0016050">
    <property type="term" value="P:vesicle organization"/>
    <property type="evidence" value="ECO:0007669"/>
    <property type="project" value="TreeGrafter"/>
</dbReference>
<evidence type="ECO:0000256" key="6">
    <source>
        <dbReference type="ARBA" id="ARBA00022753"/>
    </source>
</evidence>
<dbReference type="Gene3D" id="3.30.1520.10">
    <property type="entry name" value="Phox-like domain"/>
    <property type="match status" value="1"/>
</dbReference>
<keyword evidence="5" id="KW-0963">Cytoplasm</keyword>
<dbReference type="AlphaFoldDB" id="A0A7M5WI28"/>
<dbReference type="InterPro" id="IPR043544">
    <property type="entry name" value="SNX10/11"/>
</dbReference>
<keyword evidence="4" id="KW-0813">Transport</keyword>
<evidence type="ECO:0000256" key="10">
    <source>
        <dbReference type="ARBA" id="ARBA00029433"/>
    </source>
</evidence>
<comment type="subcellular location">
    <subcellularLocation>
        <location evidence="2">Cytoplasm</location>
    </subcellularLocation>
    <subcellularLocation>
        <location evidence="10">Endomembrane system</location>
        <topology evidence="10">Peripheral membrane protein</topology>
        <orientation evidence="10">Cytoplasmic side</orientation>
    </subcellularLocation>
    <subcellularLocation>
        <location evidence="1">Endosome</location>
    </subcellularLocation>
</comment>
<feature type="domain" description="PX" evidence="12">
    <location>
        <begin position="25"/>
        <end position="142"/>
    </location>
</feature>
<dbReference type="SMART" id="SM00312">
    <property type="entry name" value="PX"/>
    <property type="match status" value="1"/>
</dbReference>
<evidence type="ECO:0000256" key="3">
    <source>
        <dbReference type="ARBA" id="ARBA00010883"/>
    </source>
</evidence>
<feature type="region of interest" description="Disordered" evidence="11">
    <location>
        <begin position="322"/>
        <end position="346"/>
    </location>
</feature>
<name>A0A7M5WI28_9CNID</name>
<dbReference type="PANTHER" id="PTHR46209">
    <property type="entry name" value="PX DOMAIN-CONTAINING PROTEIN"/>
    <property type="match status" value="1"/>
</dbReference>
<dbReference type="EnsemblMetazoa" id="CLYHEMT000592.1">
    <property type="protein sequence ID" value="CLYHEMP000592.1"/>
    <property type="gene ID" value="CLYHEMG000592"/>
</dbReference>
<keyword evidence="6" id="KW-0967">Endosome</keyword>
<evidence type="ECO:0000313" key="13">
    <source>
        <dbReference type="EnsemblMetazoa" id="CLYHEMP000592.1"/>
    </source>
</evidence>
<evidence type="ECO:0000256" key="2">
    <source>
        <dbReference type="ARBA" id="ARBA00004496"/>
    </source>
</evidence>
<dbReference type="GeneID" id="136800225"/>
<comment type="similarity">
    <text evidence="3">Belongs to the sorting nexin family.</text>
</comment>
<dbReference type="GO" id="GO:0006886">
    <property type="term" value="P:intracellular protein transport"/>
    <property type="evidence" value="ECO:0007669"/>
    <property type="project" value="InterPro"/>
</dbReference>
<dbReference type="OrthoDB" id="5227681at2759"/>
<dbReference type="GO" id="GO:0005768">
    <property type="term" value="C:endosome"/>
    <property type="evidence" value="ECO:0007669"/>
    <property type="project" value="UniProtKB-SubCell"/>
</dbReference>
<dbReference type="GO" id="GO:1901981">
    <property type="term" value="F:phosphatidylinositol phosphate binding"/>
    <property type="evidence" value="ECO:0007669"/>
    <property type="project" value="TreeGrafter"/>
</dbReference>
<evidence type="ECO:0000256" key="4">
    <source>
        <dbReference type="ARBA" id="ARBA00022448"/>
    </source>
</evidence>
<feature type="compositionally biased region" description="Polar residues" evidence="11">
    <location>
        <begin position="322"/>
        <end position="337"/>
    </location>
</feature>
<keyword evidence="14" id="KW-1185">Reference proteome</keyword>
<dbReference type="RefSeq" id="XP_066912945.1">
    <property type="nucleotide sequence ID" value="XM_067056844.1"/>
</dbReference>
<evidence type="ECO:0000256" key="11">
    <source>
        <dbReference type="SAM" id="MobiDB-lite"/>
    </source>
</evidence>